<evidence type="ECO:0000313" key="6">
    <source>
        <dbReference type="Proteomes" id="UP000322244"/>
    </source>
</evidence>
<evidence type="ECO:0000256" key="2">
    <source>
        <dbReference type="ARBA" id="ARBA00023125"/>
    </source>
</evidence>
<dbReference type="GO" id="GO:0003700">
    <property type="term" value="F:DNA-binding transcription factor activity"/>
    <property type="evidence" value="ECO:0007669"/>
    <property type="project" value="InterPro"/>
</dbReference>
<feature type="domain" description="HTH gntR-type" evidence="4">
    <location>
        <begin position="14"/>
        <end position="81"/>
    </location>
</feature>
<dbReference type="Proteomes" id="UP000322244">
    <property type="component" value="Unassembled WGS sequence"/>
</dbReference>
<keyword evidence="1" id="KW-0805">Transcription regulation</keyword>
<keyword evidence="2" id="KW-0238">DNA-binding</keyword>
<dbReference type="InterPro" id="IPR011711">
    <property type="entry name" value="GntR_C"/>
</dbReference>
<keyword evidence="6" id="KW-1185">Reference proteome</keyword>
<accession>A0A5A7S821</accession>
<organism evidence="5 6">
    <name type="scientific">Antrihabitans cavernicola</name>
    <dbReference type="NCBI Taxonomy" id="2495913"/>
    <lineage>
        <taxon>Bacteria</taxon>
        <taxon>Bacillati</taxon>
        <taxon>Actinomycetota</taxon>
        <taxon>Actinomycetes</taxon>
        <taxon>Mycobacteriales</taxon>
        <taxon>Nocardiaceae</taxon>
        <taxon>Antrihabitans</taxon>
    </lineage>
</organism>
<evidence type="ECO:0000259" key="4">
    <source>
        <dbReference type="PROSITE" id="PS50949"/>
    </source>
</evidence>
<dbReference type="Pfam" id="PF07729">
    <property type="entry name" value="FCD"/>
    <property type="match status" value="1"/>
</dbReference>
<dbReference type="InterPro" id="IPR036390">
    <property type="entry name" value="WH_DNA-bd_sf"/>
</dbReference>
<keyword evidence="3" id="KW-0804">Transcription</keyword>
<dbReference type="SUPFAM" id="SSF48008">
    <property type="entry name" value="GntR ligand-binding domain-like"/>
    <property type="match status" value="1"/>
</dbReference>
<dbReference type="PANTHER" id="PTHR43537">
    <property type="entry name" value="TRANSCRIPTIONAL REGULATOR, GNTR FAMILY"/>
    <property type="match status" value="1"/>
</dbReference>
<dbReference type="RefSeq" id="WP_149432405.1">
    <property type="nucleotide sequence ID" value="NZ_VLNY01000014.1"/>
</dbReference>
<comment type="caution">
    <text evidence="5">The sequence shown here is derived from an EMBL/GenBank/DDBJ whole genome shotgun (WGS) entry which is preliminary data.</text>
</comment>
<reference evidence="5 6" key="1">
    <citation type="submission" date="2019-07" db="EMBL/GenBank/DDBJ databases">
        <title>Rhodococcus cavernicolus sp. nov., isolated from a cave.</title>
        <authorList>
            <person name="Lee S.D."/>
        </authorList>
    </citation>
    <scope>NUCLEOTIDE SEQUENCE [LARGE SCALE GENOMIC DNA]</scope>
    <source>
        <strain evidence="5 6">C1-24</strain>
    </source>
</reference>
<dbReference type="SMART" id="SM00895">
    <property type="entry name" value="FCD"/>
    <property type="match status" value="1"/>
</dbReference>
<dbReference type="Pfam" id="PF00392">
    <property type="entry name" value="GntR"/>
    <property type="match status" value="1"/>
</dbReference>
<dbReference type="OrthoDB" id="8680240at2"/>
<protein>
    <submittedName>
        <fullName evidence="5">GntR family transcriptional regulator</fullName>
    </submittedName>
</protein>
<dbReference type="InterPro" id="IPR000524">
    <property type="entry name" value="Tscrpt_reg_HTH_GntR"/>
</dbReference>
<dbReference type="PROSITE" id="PS50949">
    <property type="entry name" value="HTH_GNTR"/>
    <property type="match status" value="1"/>
</dbReference>
<dbReference type="InterPro" id="IPR036388">
    <property type="entry name" value="WH-like_DNA-bd_sf"/>
</dbReference>
<evidence type="ECO:0000256" key="3">
    <source>
        <dbReference type="ARBA" id="ARBA00023163"/>
    </source>
</evidence>
<dbReference type="PANTHER" id="PTHR43537:SF5">
    <property type="entry name" value="UXU OPERON TRANSCRIPTIONAL REGULATOR"/>
    <property type="match status" value="1"/>
</dbReference>
<evidence type="ECO:0000313" key="5">
    <source>
        <dbReference type="EMBL" id="KAA0020024.1"/>
    </source>
</evidence>
<dbReference type="GO" id="GO:0003677">
    <property type="term" value="F:DNA binding"/>
    <property type="evidence" value="ECO:0007669"/>
    <property type="project" value="UniProtKB-KW"/>
</dbReference>
<gene>
    <name evidence="5" type="ORF">FOY51_21920</name>
</gene>
<proteinExistence type="predicted"/>
<dbReference type="SMART" id="SM00345">
    <property type="entry name" value="HTH_GNTR"/>
    <property type="match status" value="1"/>
</dbReference>
<dbReference type="Gene3D" id="1.10.10.10">
    <property type="entry name" value="Winged helix-like DNA-binding domain superfamily/Winged helix DNA-binding domain"/>
    <property type="match status" value="1"/>
</dbReference>
<dbReference type="InterPro" id="IPR008920">
    <property type="entry name" value="TF_FadR/GntR_C"/>
</dbReference>
<dbReference type="SUPFAM" id="SSF46785">
    <property type="entry name" value="Winged helix' DNA-binding domain"/>
    <property type="match status" value="1"/>
</dbReference>
<sequence>MGEIAEVAEPTAYESNADRAYEIVRERLVMLDIRPSEPINDESLARELGFGRTPVREALKRLERDRLVVAFPRRGTFATAVDITDLAHISEIRTELEPLAARRAARTASTQTRALLLELATEIDNVDAATPDPRGVLRKDVRIHREIYRASGNPYLEDVLIVQDGHATRIWCLFLDRLPDVAGHVREHAALLRAIVDGDEESAAALTLDHVVGFERAIRALL</sequence>
<dbReference type="EMBL" id="VLNY01000014">
    <property type="protein sequence ID" value="KAA0020024.1"/>
    <property type="molecule type" value="Genomic_DNA"/>
</dbReference>
<name>A0A5A7S821_9NOCA</name>
<dbReference type="Gene3D" id="1.20.120.530">
    <property type="entry name" value="GntR ligand-binding domain-like"/>
    <property type="match status" value="1"/>
</dbReference>
<dbReference type="AlphaFoldDB" id="A0A5A7S821"/>
<evidence type="ECO:0000256" key="1">
    <source>
        <dbReference type="ARBA" id="ARBA00023015"/>
    </source>
</evidence>